<dbReference type="InterPro" id="IPR029044">
    <property type="entry name" value="Nucleotide-diphossugar_trans"/>
</dbReference>
<dbReference type="AlphaFoldDB" id="A0A1D8TN22"/>
<evidence type="ECO:0000256" key="8">
    <source>
        <dbReference type="ARBA" id="ARBA00038120"/>
    </source>
</evidence>
<reference evidence="12" key="1">
    <citation type="submission" date="2016-10" db="EMBL/GenBank/DDBJ databases">
        <title>Comparative genomics uncovers the prolific and rare metabolic potential of the cyanobacterial genus Moorea.</title>
        <authorList>
            <person name="Leao T."/>
            <person name="Castelao G."/>
            <person name="Korobeynikov A."/>
            <person name="Monroe E.A."/>
            <person name="Podell S."/>
            <person name="Glukhov E."/>
            <person name="Allen E."/>
            <person name="Gerwick W.H."/>
            <person name="Gerwick L."/>
        </authorList>
    </citation>
    <scope>NUCLEOTIDE SEQUENCE [LARGE SCALE GENOMIC DNA]</scope>
    <source>
        <strain evidence="12">PAL-8-15-08-1</strain>
    </source>
</reference>
<dbReference type="Gene3D" id="3.90.550.10">
    <property type="entry name" value="Spore Coat Polysaccharide Biosynthesis Protein SpsA, Chain A"/>
    <property type="match status" value="1"/>
</dbReference>
<comment type="pathway">
    <text evidence="7">Carotenoid biosynthesis; staphyloxanthin biosynthesis; staphyloxanthin from farnesyl diphosphate: step 4/5.</text>
</comment>
<dbReference type="CDD" id="cd02522">
    <property type="entry name" value="GT_2_like_a"/>
    <property type="match status" value="1"/>
</dbReference>
<proteinExistence type="inferred from homology"/>
<comment type="similarity">
    <text evidence="8">Belongs to the glycosyltransferase 2 family. CrtQ subfamily.</text>
</comment>
<keyword evidence="2" id="KW-1003">Cell membrane</keyword>
<comment type="function">
    <text evidence="6">Catalyzes the glycosylation of 4,4'-diaponeurosporenoate, i.e. the esterification of glucose at the C1'' position with the carboxyl group of 4,4'-diaponeurosporenic acid, to form glycosyl-4,4'-diaponeurosporenoate. This is a step in the biosynthesis of staphyloxanthin, an orange pigment present in most staphylococci strains.</text>
</comment>
<sequence length="228" mass="25001">MIVKISIIIPVLNEASHIADTLATVREASNVEVIVVDGDSYDETVAIAQSLGAKIIAAGTGRASQMNAGAAVATGDILLFLHADTRLPTGFDTLVRQGLQDYDTVAGAFELAIDANLRGVRLIEWMVNLRSRFCSLPYGDQAIFIKTKVFTDLGGFLNLPIMEDFDLMRRLRHLGKITILNQPVLTSGRRWQTLGVVKTTLINQMVIVAYHLGVSPHRIVGWYRRAKG</sequence>
<dbReference type="OrthoDB" id="9810303at2"/>
<dbReference type="InterPro" id="IPR001173">
    <property type="entry name" value="Glyco_trans_2-like"/>
</dbReference>
<evidence type="ECO:0000313" key="12">
    <source>
        <dbReference type="Proteomes" id="UP000177870"/>
    </source>
</evidence>
<dbReference type="RefSeq" id="WP_070391540.1">
    <property type="nucleotide sequence ID" value="NZ_CP017599.1"/>
</dbReference>
<evidence type="ECO:0000256" key="6">
    <source>
        <dbReference type="ARBA" id="ARBA00037281"/>
    </source>
</evidence>
<evidence type="ECO:0000256" key="7">
    <source>
        <dbReference type="ARBA" id="ARBA00037904"/>
    </source>
</evidence>
<accession>A0A1D8TN22</accession>
<protein>
    <recommendedName>
        <fullName evidence="9">4,4'-diaponeurosporenoate glycosyltransferase</fullName>
    </recommendedName>
</protein>
<dbReference type="SUPFAM" id="SSF53448">
    <property type="entry name" value="Nucleotide-diphospho-sugar transferases"/>
    <property type="match status" value="1"/>
</dbReference>
<evidence type="ECO:0000256" key="2">
    <source>
        <dbReference type="ARBA" id="ARBA00022475"/>
    </source>
</evidence>
<gene>
    <name evidence="11" type="ORF">BJP34_05905</name>
</gene>
<keyword evidence="3" id="KW-0328">Glycosyltransferase</keyword>
<feature type="domain" description="Glycosyltransferase 2-like" evidence="10">
    <location>
        <begin position="6"/>
        <end position="125"/>
    </location>
</feature>
<dbReference type="PANTHER" id="PTHR43646">
    <property type="entry name" value="GLYCOSYLTRANSFERASE"/>
    <property type="match status" value="1"/>
</dbReference>
<dbReference type="STRING" id="1458985.BJP34_05905"/>
<comment type="subcellular location">
    <subcellularLocation>
        <location evidence="1">Cell membrane</location>
    </subcellularLocation>
</comment>
<dbReference type="PANTHER" id="PTHR43646:SF2">
    <property type="entry name" value="GLYCOSYLTRANSFERASE 2-LIKE DOMAIN-CONTAINING PROTEIN"/>
    <property type="match status" value="1"/>
</dbReference>
<dbReference type="KEGG" id="mpro:BJP34_05905"/>
<evidence type="ECO:0000256" key="3">
    <source>
        <dbReference type="ARBA" id="ARBA00022676"/>
    </source>
</evidence>
<dbReference type="Pfam" id="PF00535">
    <property type="entry name" value="Glycos_transf_2"/>
    <property type="match status" value="1"/>
</dbReference>
<dbReference type="Proteomes" id="UP000177870">
    <property type="component" value="Chromosome"/>
</dbReference>
<keyword evidence="4 11" id="KW-0808">Transferase</keyword>
<evidence type="ECO:0000313" key="11">
    <source>
        <dbReference type="EMBL" id="AOW99041.1"/>
    </source>
</evidence>
<dbReference type="GO" id="GO:0005886">
    <property type="term" value="C:plasma membrane"/>
    <property type="evidence" value="ECO:0007669"/>
    <property type="project" value="UniProtKB-SubCell"/>
</dbReference>
<dbReference type="GO" id="GO:0016757">
    <property type="term" value="F:glycosyltransferase activity"/>
    <property type="evidence" value="ECO:0007669"/>
    <property type="project" value="UniProtKB-KW"/>
</dbReference>
<name>A0A1D8TN22_9CYAN</name>
<evidence type="ECO:0000256" key="4">
    <source>
        <dbReference type="ARBA" id="ARBA00022679"/>
    </source>
</evidence>
<dbReference type="NCBIfam" id="TIGR04283">
    <property type="entry name" value="glyco_like_mftF"/>
    <property type="match status" value="1"/>
</dbReference>
<evidence type="ECO:0000256" key="1">
    <source>
        <dbReference type="ARBA" id="ARBA00004236"/>
    </source>
</evidence>
<dbReference type="InterPro" id="IPR026461">
    <property type="entry name" value="Trfase_2_rSAM/seldom_assoc"/>
</dbReference>
<evidence type="ECO:0000259" key="10">
    <source>
        <dbReference type="Pfam" id="PF00535"/>
    </source>
</evidence>
<evidence type="ECO:0000256" key="5">
    <source>
        <dbReference type="ARBA" id="ARBA00023136"/>
    </source>
</evidence>
<organism evidence="11 12">
    <name type="scientific">Moorena producens PAL-8-15-08-1</name>
    <dbReference type="NCBI Taxonomy" id="1458985"/>
    <lineage>
        <taxon>Bacteria</taxon>
        <taxon>Bacillati</taxon>
        <taxon>Cyanobacteriota</taxon>
        <taxon>Cyanophyceae</taxon>
        <taxon>Coleofasciculales</taxon>
        <taxon>Coleofasciculaceae</taxon>
        <taxon>Moorena</taxon>
    </lineage>
</organism>
<keyword evidence="5" id="KW-0472">Membrane</keyword>
<evidence type="ECO:0000256" key="9">
    <source>
        <dbReference type="ARBA" id="ARBA00040345"/>
    </source>
</evidence>
<dbReference type="EMBL" id="CP017599">
    <property type="protein sequence ID" value="AOW99041.1"/>
    <property type="molecule type" value="Genomic_DNA"/>
</dbReference>